<dbReference type="GO" id="GO:0005829">
    <property type="term" value="C:cytosol"/>
    <property type="evidence" value="ECO:0007669"/>
    <property type="project" value="TreeGrafter"/>
</dbReference>
<sequence>MVKLADKSYWKVGGECSSFFDVGDEIQLKNTLKNNDLSKLIVIGNATNLLFDSKGYDGVVIKLNGQFNQVSFSDSGPVEVGAAVWVPGLVRQLMKRGKGSLDHCVGIPATVGGLVAMNGGSQRKSISENIISVKVMDYDGNIHWIDREECLFSYRKSLFLDGGLIILSVILDLVDIEPNSNRIDLLKILKERRLKFPRKEPSCGSVFKSSVELYNKIGPPGFVIESLGLKGLKFGDAEISEKHANFIVNKGHAKSDDIISLVKHINLCCKNEYNIEMEAEAIYLTKSGE</sequence>
<dbReference type="InterPro" id="IPR016166">
    <property type="entry name" value="FAD-bd_PCMH"/>
</dbReference>
<evidence type="ECO:0000256" key="4">
    <source>
        <dbReference type="ARBA" id="ARBA00004752"/>
    </source>
</evidence>
<dbReference type="PANTHER" id="PTHR21071">
    <property type="entry name" value="UDP-N-ACETYLENOLPYRUVOYLGLUCOSAMINE REDUCTASE"/>
    <property type="match status" value="1"/>
</dbReference>
<dbReference type="GO" id="GO:0071555">
    <property type="term" value="P:cell wall organization"/>
    <property type="evidence" value="ECO:0007669"/>
    <property type="project" value="UniProtKB-KW"/>
</dbReference>
<dbReference type="GO" id="GO:0008762">
    <property type="term" value="F:UDP-N-acetylmuramate dehydrogenase activity"/>
    <property type="evidence" value="ECO:0007669"/>
    <property type="project" value="UniProtKB-UniRule"/>
</dbReference>
<dbReference type="UniPathway" id="UPA00219"/>
<keyword evidence="13" id="KW-0560">Oxidoreductase</keyword>
<dbReference type="Pfam" id="PF01565">
    <property type="entry name" value="FAD_binding_4"/>
    <property type="match status" value="1"/>
</dbReference>
<keyword evidence="6" id="KW-0963">Cytoplasm</keyword>
<keyword evidence="14" id="KW-0131">Cell cycle</keyword>
<dbReference type="NCBIfam" id="TIGR00179">
    <property type="entry name" value="murB"/>
    <property type="match status" value="1"/>
</dbReference>
<keyword evidence="8" id="KW-0285">Flavoprotein</keyword>
<gene>
    <name evidence="19" type="ORF">ATY37_17365</name>
</gene>
<dbReference type="GO" id="GO:0071949">
    <property type="term" value="F:FAD binding"/>
    <property type="evidence" value="ECO:0007669"/>
    <property type="project" value="InterPro"/>
</dbReference>
<dbReference type="Pfam" id="PF02873">
    <property type="entry name" value="MurB_C"/>
    <property type="match status" value="1"/>
</dbReference>
<evidence type="ECO:0000256" key="6">
    <source>
        <dbReference type="ARBA" id="ARBA00022490"/>
    </source>
</evidence>
<dbReference type="RefSeq" id="WP_061897260.1">
    <property type="nucleotide sequence ID" value="NZ_LOBR01000041.1"/>
</dbReference>
<evidence type="ECO:0000256" key="1">
    <source>
        <dbReference type="ARBA" id="ARBA00001974"/>
    </source>
</evidence>
<proteinExistence type="inferred from homology"/>
<dbReference type="GO" id="GO:0008360">
    <property type="term" value="P:regulation of cell shape"/>
    <property type="evidence" value="ECO:0007669"/>
    <property type="project" value="UniProtKB-KW"/>
</dbReference>
<keyword evidence="12" id="KW-0573">Peptidoglycan synthesis</keyword>
<evidence type="ECO:0000313" key="19">
    <source>
        <dbReference type="EMBL" id="KYN87784.1"/>
    </source>
</evidence>
<dbReference type="SUPFAM" id="SSF56176">
    <property type="entry name" value="FAD-binding/transporter-associated domain-like"/>
    <property type="match status" value="1"/>
</dbReference>
<keyword evidence="11" id="KW-0133">Cell shape</keyword>
<comment type="cofactor">
    <cofactor evidence="1">
        <name>FAD</name>
        <dbReference type="ChEBI" id="CHEBI:57692"/>
    </cofactor>
</comment>
<dbReference type="EMBL" id="LOBR01000041">
    <property type="protein sequence ID" value="KYN87784.1"/>
    <property type="molecule type" value="Genomic_DNA"/>
</dbReference>
<dbReference type="InterPro" id="IPR003170">
    <property type="entry name" value="MurB"/>
</dbReference>
<dbReference type="PROSITE" id="PS51387">
    <property type="entry name" value="FAD_PCMH"/>
    <property type="match status" value="1"/>
</dbReference>
<evidence type="ECO:0000256" key="8">
    <source>
        <dbReference type="ARBA" id="ARBA00022630"/>
    </source>
</evidence>
<evidence type="ECO:0000256" key="17">
    <source>
        <dbReference type="NCBIfam" id="TIGR00179"/>
    </source>
</evidence>
<dbReference type="InterPro" id="IPR011601">
    <property type="entry name" value="MurB_C"/>
</dbReference>
<keyword evidence="15" id="KW-0961">Cell wall biogenesis/degradation</keyword>
<keyword evidence="9" id="KW-0274">FAD</keyword>
<evidence type="ECO:0000256" key="12">
    <source>
        <dbReference type="ARBA" id="ARBA00022984"/>
    </source>
</evidence>
<comment type="catalytic activity">
    <reaction evidence="16">
        <text>UDP-N-acetyl-alpha-D-muramate + NADP(+) = UDP-N-acetyl-3-O-(1-carboxyvinyl)-alpha-D-glucosamine + NADPH + H(+)</text>
        <dbReference type="Rhea" id="RHEA:12248"/>
        <dbReference type="ChEBI" id="CHEBI:15378"/>
        <dbReference type="ChEBI" id="CHEBI:57783"/>
        <dbReference type="ChEBI" id="CHEBI:58349"/>
        <dbReference type="ChEBI" id="CHEBI:68483"/>
        <dbReference type="ChEBI" id="CHEBI:70757"/>
        <dbReference type="EC" id="1.3.1.98"/>
    </reaction>
</comment>
<evidence type="ECO:0000256" key="2">
    <source>
        <dbReference type="ARBA" id="ARBA00003921"/>
    </source>
</evidence>
<dbReference type="PANTHER" id="PTHR21071:SF4">
    <property type="entry name" value="UDP-N-ACETYLENOLPYRUVOYLGLUCOSAMINE REDUCTASE"/>
    <property type="match status" value="1"/>
</dbReference>
<dbReference type="Gene3D" id="3.30.43.10">
    <property type="entry name" value="Uridine Diphospho-n-acetylenolpyruvylglucosamine Reductase, domain 2"/>
    <property type="match status" value="1"/>
</dbReference>
<dbReference type="InterPro" id="IPR006094">
    <property type="entry name" value="Oxid_FAD_bind_N"/>
</dbReference>
<evidence type="ECO:0000256" key="15">
    <source>
        <dbReference type="ARBA" id="ARBA00023316"/>
    </source>
</evidence>
<evidence type="ECO:0000256" key="14">
    <source>
        <dbReference type="ARBA" id="ARBA00023306"/>
    </source>
</evidence>
<evidence type="ECO:0000256" key="10">
    <source>
        <dbReference type="ARBA" id="ARBA00022857"/>
    </source>
</evidence>
<keyword evidence="10" id="KW-0521">NADP</keyword>
<dbReference type="Proteomes" id="UP000075346">
    <property type="component" value="Unassembled WGS sequence"/>
</dbReference>
<dbReference type="AlphaFoldDB" id="A0A151KWL8"/>
<keyword evidence="7" id="KW-0132">Cell division</keyword>
<dbReference type="Gene3D" id="3.30.465.10">
    <property type="match status" value="1"/>
</dbReference>
<comment type="pathway">
    <text evidence="4">Cell wall biogenesis; peptidoglycan biosynthesis.</text>
</comment>
<evidence type="ECO:0000256" key="9">
    <source>
        <dbReference type="ARBA" id="ARBA00022827"/>
    </source>
</evidence>
<dbReference type="EC" id="1.3.1.98" evidence="17"/>
<dbReference type="HAMAP" id="MF_00037">
    <property type="entry name" value="MurB"/>
    <property type="match status" value="1"/>
</dbReference>
<dbReference type="InterPro" id="IPR016169">
    <property type="entry name" value="FAD-bd_PCMH_sub2"/>
</dbReference>
<evidence type="ECO:0000313" key="20">
    <source>
        <dbReference type="Proteomes" id="UP000075346"/>
    </source>
</evidence>
<evidence type="ECO:0000256" key="5">
    <source>
        <dbReference type="ARBA" id="ARBA00010485"/>
    </source>
</evidence>
<evidence type="ECO:0000256" key="13">
    <source>
        <dbReference type="ARBA" id="ARBA00023002"/>
    </source>
</evidence>
<evidence type="ECO:0000256" key="16">
    <source>
        <dbReference type="ARBA" id="ARBA00048914"/>
    </source>
</evidence>
<dbReference type="Gene3D" id="3.90.78.10">
    <property type="entry name" value="UDP-N-acetylenolpyruvoylglucosamine reductase, C-terminal domain"/>
    <property type="match status" value="1"/>
</dbReference>
<dbReference type="InterPro" id="IPR036318">
    <property type="entry name" value="FAD-bd_PCMH-like_sf"/>
</dbReference>
<evidence type="ECO:0000256" key="3">
    <source>
        <dbReference type="ARBA" id="ARBA00004496"/>
    </source>
</evidence>
<feature type="non-terminal residue" evidence="19">
    <location>
        <position position="289"/>
    </location>
</feature>
<evidence type="ECO:0000259" key="18">
    <source>
        <dbReference type="PROSITE" id="PS51387"/>
    </source>
</evidence>
<comment type="function">
    <text evidence="2">Cell wall formation.</text>
</comment>
<comment type="subcellular location">
    <subcellularLocation>
        <location evidence="3">Cytoplasm</location>
    </subcellularLocation>
</comment>
<feature type="domain" description="FAD-binding PCMH-type" evidence="18">
    <location>
        <begin position="12"/>
        <end position="176"/>
    </location>
</feature>
<protein>
    <recommendedName>
        <fullName evidence="17">UDP-N-acetylmuramate dehydrogenase</fullName>
        <ecNumber evidence="17">1.3.1.98</ecNumber>
    </recommendedName>
</protein>
<organism evidence="19 20">
    <name type="scientific">Vibrio cidicii</name>
    <dbReference type="NCBI Taxonomy" id="1763883"/>
    <lineage>
        <taxon>Bacteria</taxon>
        <taxon>Pseudomonadati</taxon>
        <taxon>Pseudomonadota</taxon>
        <taxon>Gammaproteobacteria</taxon>
        <taxon>Vibrionales</taxon>
        <taxon>Vibrionaceae</taxon>
        <taxon>Vibrio</taxon>
    </lineage>
</organism>
<name>A0A151KWL8_9VIBR</name>
<dbReference type="InterPro" id="IPR036635">
    <property type="entry name" value="MurB_C_sf"/>
</dbReference>
<reference evidence="20" key="1">
    <citation type="submission" date="2015-12" db="EMBL/GenBank/DDBJ databases">
        <authorList>
            <person name="Shamseldin A."/>
            <person name="Moawad H."/>
            <person name="Abd El-Rahim W.M."/>
            <person name="Sadowsky M.J."/>
        </authorList>
    </citation>
    <scope>NUCLEOTIDE SEQUENCE [LARGE SCALE GENOMIC DNA]</scope>
    <source>
        <strain evidence="20">2538-88</strain>
    </source>
</reference>
<dbReference type="InterPro" id="IPR016167">
    <property type="entry name" value="FAD-bd_PCMH_sub1"/>
</dbReference>
<comment type="similarity">
    <text evidence="5">Belongs to the MurB family.</text>
</comment>
<evidence type="ECO:0000256" key="11">
    <source>
        <dbReference type="ARBA" id="ARBA00022960"/>
    </source>
</evidence>
<dbReference type="GO" id="GO:0051301">
    <property type="term" value="P:cell division"/>
    <property type="evidence" value="ECO:0007669"/>
    <property type="project" value="UniProtKB-KW"/>
</dbReference>
<dbReference type="GO" id="GO:0009252">
    <property type="term" value="P:peptidoglycan biosynthetic process"/>
    <property type="evidence" value="ECO:0007669"/>
    <property type="project" value="UniProtKB-UniRule"/>
</dbReference>
<comment type="caution">
    <text evidence="19">The sequence shown here is derived from an EMBL/GenBank/DDBJ whole genome shotgun (WGS) entry which is preliminary data.</text>
</comment>
<dbReference type="SUPFAM" id="SSF56194">
    <property type="entry name" value="Uridine diphospho-N-Acetylenolpyruvylglucosamine reductase, MurB, C-terminal domain"/>
    <property type="match status" value="1"/>
</dbReference>
<accession>A0A151KWL8</accession>
<evidence type="ECO:0000256" key="7">
    <source>
        <dbReference type="ARBA" id="ARBA00022618"/>
    </source>
</evidence>